<dbReference type="Proteomes" id="UP000746747">
    <property type="component" value="Unassembled WGS sequence"/>
</dbReference>
<protein>
    <submittedName>
        <fullName evidence="1">Uncharacterized protein</fullName>
    </submittedName>
</protein>
<gene>
    <name evidence="1" type="ORF">CJOHNSTONI_LOCUS4639</name>
</gene>
<proteinExistence type="predicted"/>
<comment type="caution">
    <text evidence="1">The sequence shown here is derived from an EMBL/GenBank/DDBJ whole genome shotgun (WGS) entry which is preliminary data.</text>
</comment>
<organism evidence="1 2">
    <name type="scientific">Cercopithifilaria johnstoni</name>
    <dbReference type="NCBI Taxonomy" id="2874296"/>
    <lineage>
        <taxon>Eukaryota</taxon>
        <taxon>Metazoa</taxon>
        <taxon>Ecdysozoa</taxon>
        <taxon>Nematoda</taxon>
        <taxon>Chromadorea</taxon>
        <taxon>Rhabditida</taxon>
        <taxon>Spirurina</taxon>
        <taxon>Spiruromorpha</taxon>
        <taxon>Filarioidea</taxon>
        <taxon>Onchocercidae</taxon>
        <taxon>Cercopithifilaria</taxon>
    </lineage>
</organism>
<evidence type="ECO:0000313" key="1">
    <source>
        <dbReference type="EMBL" id="CAG9534511.1"/>
    </source>
</evidence>
<keyword evidence="2" id="KW-1185">Reference proteome</keyword>
<evidence type="ECO:0000313" key="2">
    <source>
        <dbReference type="Proteomes" id="UP000746747"/>
    </source>
</evidence>
<sequence>MTKVGNFPDINNGTDKKKRWNAFALQTRAEQRPCPHYRHVCRILFKKLAILGQSNLHKSLWRKSISEDELYECLEYKFGMLWLSKATYSQ</sequence>
<dbReference type="AlphaFoldDB" id="A0A8J2Q3I7"/>
<accession>A0A8J2Q3I7</accession>
<dbReference type="EMBL" id="CAKAEH010001314">
    <property type="protein sequence ID" value="CAG9534511.1"/>
    <property type="molecule type" value="Genomic_DNA"/>
</dbReference>
<name>A0A8J2Q3I7_9BILA</name>
<reference evidence="1" key="1">
    <citation type="submission" date="2021-09" db="EMBL/GenBank/DDBJ databases">
        <authorList>
            <consortium name="Pathogen Informatics"/>
        </authorList>
    </citation>
    <scope>NUCLEOTIDE SEQUENCE</scope>
</reference>